<feature type="coiled-coil region" evidence="1">
    <location>
        <begin position="43"/>
        <end position="70"/>
    </location>
</feature>
<organism evidence="2 3">
    <name type="scientific">Rikenella microfusus</name>
    <dbReference type="NCBI Taxonomy" id="28139"/>
    <lineage>
        <taxon>Bacteria</taxon>
        <taxon>Pseudomonadati</taxon>
        <taxon>Bacteroidota</taxon>
        <taxon>Bacteroidia</taxon>
        <taxon>Bacteroidales</taxon>
        <taxon>Rikenellaceae</taxon>
        <taxon>Rikenella</taxon>
    </lineage>
</organism>
<accession>A0A379MQZ9</accession>
<gene>
    <name evidence="2" type="ORF">NCTC11190_01110</name>
</gene>
<dbReference type="AlphaFoldDB" id="A0A379MQZ9"/>
<evidence type="ECO:0000313" key="3">
    <source>
        <dbReference type="Proteomes" id="UP000255233"/>
    </source>
</evidence>
<dbReference type="EMBL" id="UGVL01000001">
    <property type="protein sequence ID" value="SUE33896.1"/>
    <property type="molecule type" value="Genomic_DNA"/>
</dbReference>
<dbReference type="RefSeq" id="WP_027290222.1">
    <property type="nucleotide sequence ID" value="NZ_CALVFX010000008.1"/>
</dbReference>
<proteinExistence type="predicted"/>
<evidence type="ECO:0000256" key="1">
    <source>
        <dbReference type="SAM" id="Coils"/>
    </source>
</evidence>
<dbReference type="OrthoDB" id="1093377at2"/>
<keyword evidence="3" id="KW-1185">Reference proteome</keyword>
<name>A0A379MQZ9_9BACT</name>
<dbReference type="Proteomes" id="UP000255233">
    <property type="component" value="Unassembled WGS sequence"/>
</dbReference>
<reference evidence="2 3" key="1">
    <citation type="submission" date="2018-06" db="EMBL/GenBank/DDBJ databases">
        <authorList>
            <consortium name="Pathogen Informatics"/>
            <person name="Doyle S."/>
        </authorList>
    </citation>
    <scope>NUCLEOTIDE SEQUENCE [LARGE SCALE GENOMIC DNA]</scope>
    <source>
        <strain evidence="2 3">NCTC11190</strain>
    </source>
</reference>
<keyword evidence="1" id="KW-0175">Coiled coil</keyword>
<dbReference type="STRING" id="880526.GCA_000427365_00337"/>
<sequence length="205" mass="22302">MENKLQQLTEKLYKEGLSKGRAEAEAILAKAHADAEKIVAEAQDKAKTIVAKAEKEAAQLKANSENEVRLAAGQLKSALRQQVETMVQMEVLSPKVSDAWRDDSFIKELAVAAVQSIGAENGLRVVLPENRGAELVEAVKNALAERFGADGGIEVVTDARVRVPFRIQVREGGYYVSFADADFDALFRSYLRPKVAGLLFGEAGE</sequence>
<evidence type="ECO:0000313" key="2">
    <source>
        <dbReference type="EMBL" id="SUE33896.1"/>
    </source>
</evidence>
<protein>
    <submittedName>
        <fullName evidence="2">V-type ATP synthase subunit E</fullName>
    </submittedName>
</protein>